<dbReference type="Gene3D" id="3.40.50.300">
    <property type="entry name" value="P-loop containing nucleotide triphosphate hydrolases"/>
    <property type="match status" value="1"/>
</dbReference>
<dbReference type="GO" id="GO:0015031">
    <property type="term" value="P:protein transport"/>
    <property type="evidence" value="ECO:0007669"/>
    <property type="project" value="UniProtKB-KW"/>
</dbReference>
<evidence type="ECO:0000256" key="12">
    <source>
        <dbReference type="ARBA" id="ARBA00022842"/>
    </source>
</evidence>
<dbReference type="Pfam" id="PF04548">
    <property type="entry name" value="AIG1"/>
    <property type="match status" value="1"/>
</dbReference>
<comment type="similarity">
    <text evidence="3">Belongs to the TRAFAC class TrmE-Era-EngA-EngB-Septin-like GTPase superfamily. AIG1/Toc34/Toc159-like paraseptin GTPase family. IAN subfamily.</text>
</comment>
<keyword evidence="4" id="KW-0813">Transport</keyword>
<keyword evidence="6" id="KW-0934">Plastid</keyword>
<feature type="domain" description="AIG1-type G" evidence="18">
    <location>
        <begin position="54"/>
        <end position="202"/>
    </location>
</feature>
<dbReference type="PANTHER" id="PTHR10903">
    <property type="entry name" value="GTPASE, IMAP FAMILY MEMBER-RELATED"/>
    <property type="match status" value="1"/>
</dbReference>
<keyword evidence="8" id="KW-0479">Metal-binding</keyword>
<dbReference type="InterPro" id="IPR006703">
    <property type="entry name" value="G_AIG1"/>
</dbReference>
<gene>
    <name evidence="19" type="ORF">GIL414_LOCUS4108</name>
</gene>
<dbReference type="EMBL" id="CAJOBJ010000958">
    <property type="protein sequence ID" value="CAF3853738.1"/>
    <property type="molecule type" value="Genomic_DNA"/>
</dbReference>
<keyword evidence="7" id="KW-0812">Transmembrane</keyword>
<dbReference type="GO" id="GO:0005525">
    <property type="term" value="F:GTP binding"/>
    <property type="evidence" value="ECO:0007669"/>
    <property type="project" value="UniProtKB-KW"/>
</dbReference>
<evidence type="ECO:0000259" key="18">
    <source>
        <dbReference type="Pfam" id="PF04548"/>
    </source>
</evidence>
<evidence type="ECO:0000256" key="11">
    <source>
        <dbReference type="ARBA" id="ARBA00022805"/>
    </source>
</evidence>
<evidence type="ECO:0000256" key="3">
    <source>
        <dbReference type="ARBA" id="ARBA00008535"/>
    </source>
</evidence>
<evidence type="ECO:0000256" key="4">
    <source>
        <dbReference type="ARBA" id="ARBA00022448"/>
    </source>
</evidence>
<keyword evidence="10" id="KW-0378">Hydrolase</keyword>
<evidence type="ECO:0000256" key="2">
    <source>
        <dbReference type="ARBA" id="ARBA00004167"/>
    </source>
</evidence>
<sequence length="206" mass="23204">MSTTSLPPTNIISLHTEHIFRVCSMALVIQEAAVVIYFMTPKYQDYPFDLSASCYSTIGDKCKVGLRYLHQQQTNLVVIATPGFIANENDIKRSIQIPIAKGAFAILLALSLELGLTNQEKKIIDTLTDIYGENIFQYIIIVFVCLDKIDGDLQTFIHQQYSFSSKAFFERCGNRFVDINNNANTEDKNTFVSNLINITKEMSPLA</sequence>
<evidence type="ECO:0000313" key="19">
    <source>
        <dbReference type="EMBL" id="CAF3853738.1"/>
    </source>
</evidence>
<evidence type="ECO:0000256" key="5">
    <source>
        <dbReference type="ARBA" id="ARBA00022528"/>
    </source>
</evidence>
<comment type="caution">
    <text evidence="19">The sequence shown here is derived from an EMBL/GenBank/DDBJ whole genome shotgun (WGS) entry which is preliminary data.</text>
</comment>
<evidence type="ECO:0000256" key="13">
    <source>
        <dbReference type="ARBA" id="ARBA00022927"/>
    </source>
</evidence>
<dbReference type="InterPro" id="IPR027417">
    <property type="entry name" value="P-loop_NTPase"/>
</dbReference>
<comment type="cofactor">
    <cofactor evidence="1">
        <name>Mg(2+)</name>
        <dbReference type="ChEBI" id="CHEBI:18420"/>
    </cofactor>
</comment>
<keyword evidence="15" id="KW-0342">GTP-binding</keyword>
<dbReference type="InterPro" id="IPR045058">
    <property type="entry name" value="GIMA/IAN/Toc"/>
</dbReference>
<keyword evidence="11" id="KW-1002">Plastid outer membrane</keyword>
<proteinExistence type="inferred from homology"/>
<keyword evidence="9" id="KW-0547">Nucleotide-binding</keyword>
<keyword evidence="14" id="KW-1133">Transmembrane helix</keyword>
<dbReference type="GO" id="GO:0016020">
    <property type="term" value="C:membrane"/>
    <property type="evidence" value="ECO:0007669"/>
    <property type="project" value="UniProtKB-SubCell"/>
</dbReference>
<evidence type="ECO:0000256" key="7">
    <source>
        <dbReference type="ARBA" id="ARBA00022692"/>
    </source>
</evidence>
<dbReference type="Proteomes" id="UP000681720">
    <property type="component" value="Unassembled WGS sequence"/>
</dbReference>
<evidence type="ECO:0000256" key="9">
    <source>
        <dbReference type="ARBA" id="ARBA00022741"/>
    </source>
</evidence>
<keyword evidence="16" id="KW-0472">Membrane</keyword>
<accession>A0A8S2KGS7</accession>
<evidence type="ECO:0000256" key="14">
    <source>
        <dbReference type="ARBA" id="ARBA00022989"/>
    </source>
</evidence>
<evidence type="ECO:0000256" key="1">
    <source>
        <dbReference type="ARBA" id="ARBA00001946"/>
    </source>
</evidence>
<evidence type="ECO:0000256" key="15">
    <source>
        <dbReference type="ARBA" id="ARBA00023134"/>
    </source>
</evidence>
<name>A0A8S2KGS7_9BILA</name>
<evidence type="ECO:0000256" key="16">
    <source>
        <dbReference type="ARBA" id="ARBA00023136"/>
    </source>
</evidence>
<dbReference type="GO" id="GO:0016787">
    <property type="term" value="F:hydrolase activity"/>
    <property type="evidence" value="ECO:0007669"/>
    <property type="project" value="UniProtKB-KW"/>
</dbReference>
<evidence type="ECO:0000256" key="6">
    <source>
        <dbReference type="ARBA" id="ARBA00022640"/>
    </source>
</evidence>
<protein>
    <recommendedName>
        <fullName evidence="18">AIG1-type G domain-containing protein</fullName>
    </recommendedName>
</protein>
<evidence type="ECO:0000313" key="20">
    <source>
        <dbReference type="Proteomes" id="UP000681720"/>
    </source>
</evidence>
<dbReference type="PANTHER" id="PTHR10903:SF135">
    <property type="entry name" value="TRANSLOCASE OF CHLOROPLAST 120, CHLOROPLASTIC-RELATED"/>
    <property type="match status" value="1"/>
</dbReference>
<evidence type="ECO:0000256" key="17">
    <source>
        <dbReference type="ARBA" id="ARBA00024013"/>
    </source>
</evidence>
<dbReference type="GO" id="GO:0046872">
    <property type="term" value="F:metal ion binding"/>
    <property type="evidence" value="ECO:0007669"/>
    <property type="project" value="UniProtKB-KW"/>
</dbReference>
<keyword evidence="12" id="KW-0460">Magnesium</keyword>
<organism evidence="19 20">
    <name type="scientific">Rotaria magnacalcarata</name>
    <dbReference type="NCBI Taxonomy" id="392030"/>
    <lineage>
        <taxon>Eukaryota</taxon>
        <taxon>Metazoa</taxon>
        <taxon>Spiralia</taxon>
        <taxon>Gnathifera</taxon>
        <taxon>Rotifera</taxon>
        <taxon>Eurotatoria</taxon>
        <taxon>Bdelloidea</taxon>
        <taxon>Philodinida</taxon>
        <taxon>Philodinidae</taxon>
        <taxon>Rotaria</taxon>
    </lineage>
</organism>
<evidence type="ECO:0000256" key="8">
    <source>
        <dbReference type="ARBA" id="ARBA00022723"/>
    </source>
</evidence>
<keyword evidence="13" id="KW-0653">Protein transport</keyword>
<comment type="subcellular location">
    <subcellularLocation>
        <location evidence="2">Membrane</location>
        <topology evidence="2">Single-pass membrane protein</topology>
    </subcellularLocation>
    <subcellularLocation>
        <location evidence="17">Plastid</location>
        <location evidence="17">Chloroplast outer membrane</location>
    </subcellularLocation>
</comment>
<reference evidence="19" key="1">
    <citation type="submission" date="2021-02" db="EMBL/GenBank/DDBJ databases">
        <authorList>
            <person name="Nowell W R."/>
        </authorList>
    </citation>
    <scope>NUCLEOTIDE SEQUENCE</scope>
</reference>
<evidence type="ECO:0000256" key="10">
    <source>
        <dbReference type="ARBA" id="ARBA00022801"/>
    </source>
</evidence>
<dbReference type="AlphaFoldDB" id="A0A8S2KGS7"/>
<keyword evidence="5" id="KW-0150">Chloroplast</keyword>